<name>A0A101LTT1_PICGL</name>
<proteinExistence type="predicted"/>
<dbReference type="AlphaFoldDB" id="A0A101LTT1"/>
<evidence type="ECO:0000313" key="3">
    <source>
        <dbReference type="EMBL" id="KUM45914.1"/>
    </source>
</evidence>
<organism evidence="2">
    <name type="scientific">Picea glauca</name>
    <name type="common">White spruce</name>
    <name type="synonym">Pinus glauca</name>
    <dbReference type="NCBI Taxonomy" id="3330"/>
    <lineage>
        <taxon>Eukaryota</taxon>
        <taxon>Viridiplantae</taxon>
        <taxon>Streptophyta</taxon>
        <taxon>Embryophyta</taxon>
        <taxon>Tracheophyta</taxon>
        <taxon>Spermatophyta</taxon>
        <taxon>Pinopsida</taxon>
        <taxon>Pinidae</taxon>
        <taxon>Conifers I</taxon>
        <taxon>Pinales</taxon>
        <taxon>Pinaceae</taxon>
        <taxon>Picea</taxon>
    </lineage>
</organism>
<evidence type="ECO:0000313" key="2">
    <source>
        <dbReference type="EMBL" id="KUM45214.1"/>
    </source>
</evidence>
<gene>
    <name evidence="3" type="ORF">ABT39_MTgene2268</name>
    <name evidence="1" type="ORF">ABT39_MTgene3529</name>
    <name evidence="2" type="ORF">ABT39_MTgene3537</name>
</gene>
<accession>A0A101LTT1</accession>
<dbReference type="EMBL" id="LKAM01000023">
    <property type="protein sequence ID" value="KUM45206.1"/>
    <property type="molecule type" value="Genomic_DNA"/>
</dbReference>
<reference evidence="2" key="1">
    <citation type="journal article" date="2015" name="Genome Biol. Evol.">
        <title>Organellar Genomes of White Spruce (Picea glauca): Assembly and Annotation.</title>
        <authorList>
            <person name="Jackman S.D."/>
            <person name="Warren R.L."/>
            <person name="Gibb E.A."/>
            <person name="Vandervalk B.P."/>
            <person name="Mohamadi H."/>
            <person name="Chu J."/>
            <person name="Raymond A."/>
            <person name="Pleasance S."/>
            <person name="Coope R."/>
            <person name="Wildung M.R."/>
            <person name="Ritland C.E."/>
            <person name="Bousquet J."/>
            <person name="Jones S.J."/>
            <person name="Bohlmann J."/>
            <person name="Birol I."/>
        </authorList>
    </citation>
    <scope>NUCLEOTIDE SEQUENCE [LARGE SCALE GENOMIC DNA]</scope>
    <source>
        <tissue evidence="2">Flushing bud</tissue>
    </source>
</reference>
<dbReference type="EMBL" id="LKAM01000023">
    <property type="protein sequence ID" value="KUM45214.1"/>
    <property type="molecule type" value="Genomic_DNA"/>
</dbReference>
<dbReference type="EMBL" id="LKAM01000015">
    <property type="protein sequence ID" value="KUM45914.1"/>
    <property type="molecule type" value="Genomic_DNA"/>
</dbReference>
<comment type="caution">
    <text evidence="2">The sequence shown here is derived from an EMBL/GenBank/DDBJ whole genome shotgun (WGS) entry which is preliminary data.</text>
</comment>
<geneLocation type="mitochondrion" evidence="2"/>
<keyword evidence="2" id="KW-0496">Mitochondrion</keyword>
<sequence>MNHFQCSPGNASLLLLEMYPPTLPTSFAEALRGSPPRSLLQSPQIYNRFKVLLQNEPFSVEELIRRVAMTNKEPSSSSTRSGLVGKWPCLNYSWRIGILA</sequence>
<protein>
    <submittedName>
        <fullName evidence="2">Uncharacterized protein</fullName>
    </submittedName>
</protein>
<evidence type="ECO:0000313" key="1">
    <source>
        <dbReference type="EMBL" id="KUM45206.1"/>
    </source>
</evidence>